<name>A0ABM0V6C5_CAMSA</name>
<keyword evidence="3" id="KW-1185">Reference proteome</keyword>
<dbReference type="InterPro" id="IPR017451">
    <property type="entry name" value="F-box-assoc_interact_dom"/>
</dbReference>
<reference evidence="3" key="1">
    <citation type="journal article" date="2014" name="Nat. Commun.">
        <title>The emerging biofuel crop Camelina sativa retains a highly undifferentiated hexaploid genome structure.</title>
        <authorList>
            <person name="Kagale S."/>
            <person name="Koh C."/>
            <person name="Nixon J."/>
            <person name="Bollina V."/>
            <person name="Clarke W.E."/>
            <person name="Tuteja R."/>
            <person name="Spillane C."/>
            <person name="Robinson S.J."/>
            <person name="Links M.G."/>
            <person name="Clarke C."/>
            <person name="Higgins E.E."/>
            <person name="Huebert T."/>
            <person name="Sharpe A.G."/>
            <person name="Parkin I.A."/>
        </authorList>
    </citation>
    <scope>NUCLEOTIDE SEQUENCE [LARGE SCALE GENOMIC DNA]</scope>
    <source>
        <strain evidence="3">cv. DH55</strain>
    </source>
</reference>
<accession>A0ABM0V6C5</accession>
<reference evidence="4" key="2">
    <citation type="submission" date="2025-08" db="UniProtKB">
        <authorList>
            <consortium name="RefSeq"/>
        </authorList>
    </citation>
    <scope>IDENTIFICATION</scope>
    <source>
        <tissue evidence="4">Leaf</tissue>
    </source>
</reference>
<feature type="domain" description="F-box" evidence="1">
    <location>
        <begin position="21"/>
        <end position="59"/>
    </location>
</feature>
<evidence type="ECO:0000259" key="1">
    <source>
        <dbReference type="Pfam" id="PF00646"/>
    </source>
</evidence>
<sequence>MDVRGKGGSNHEASPTKLPYLPGELITEIFLRSHARSLGRFRCLSKPFHSLLSDPNFAKKHVDHNTVRFGHRRLILSSNSSLNLYGLLSDPKFTIMHLDHNAVRSRHRRPCNNLFAVDFDSIRDGCGGIRDLTAVVLDDPLKEDEYDLKLDSGVIYRTSSVYISGSSNGLVLVRMASNANGVFLCNPTTGESKRLPDVPEYLRSSSSETWFSYGFGFDSLTNDYKVVNCIDHGNDYYVYSLKKDSWRRRICNIPYTGVSLTSSVELNGAIHWISLISGEENLR</sequence>
<dbReference type="NCBIfam" id="TIGR01640">
    <property type="entry name" value="F_box_assoc_1"/>
    <property type="match status" value="1"/>
</dbReference>
<dbReference type="InterPro" id="IPR001810">
    <property type="entry name" value="F-box_dom"/>
</dbReference>
<dbReference type="PANTHER" id="PTHR31672">
    <property type="entry name" value="BNACNNG10540D PROTEIN"/>
    <property type="match status" value="1"/>
</dbReference>
<dbReference type="InterPro" id="IPR036047">
    <property type="entry name" value="F-box-like_dom_sf"/>
</dbReference>
<gene>
    <name evidence="4" type="primary">LOC104733679</name>
</gene>
<dbReference type="Pfam" id="PF08268">
    <property type="entry name" value="FBA_3"/>
    <property type="match status" value="1"/>
</dbReference>
<dbReference type="GeneID" id="104733679"/>
<dbReference type="SUPFAM" id="SSF81383">
    <property type="entry name" value="F-box domain"/>
    <property type="match status" value="1"/>
</dbReference>
<dbReference type="InterPro" id="IPR050796">
    <property type="entry name" value="SCF_F-box_component"/>
</dbReference>
<evidence type="ECO:0000313" key="4">
    <source>
        <dbReference type="RefSeq" id="XP_010451545.1"/>
    </source>
</evidence>
<feature type="domain" description="F-box associated beta-propeller type 3" evidence="2">
    <location>
        <begin position="159"/>
        <end position="276"/>
    </location>
</feature>
<protein>
    <submittedName>
        <fullName evidence="4">F-box/kelch-repeat protein At3g06240-like</fullName>
    </submittedName>
</protein>
<dbReference type="RefSeq" id="XP_010451545.1">
    <property type="nucleotide sequence ID" value="XM_010453243.1"/>
</dbReference>
<dbReference type="Pfam" id="PF00646">
    <property type="entry name" value="F-box"/>
    <property type="match status" value="1"/>
</dbReference>
<evidence type="ECO:0000313" key="3">
    <source>
        <dbReference type="Proteomes" id="UP000694864"/>
    </source>
</evidence>
<dbReference type="PANTHER" id="PTHR31672:SF13">
    <property type="entry name" value="F-BOX PROTEIN CPR30-LIKE"/>
    <property type="match status" value="1"/>
</dbReference>
<organism evidence="3 4">
    <name type="scientific">Camelina sativa</name>
    <name type="common">False flax</name>
    <name type="synonym">Myagrum sativum</name>
    <dbReference type="NCBI Taxonomy" id="90675"/>
    <lineage>
        <taxon>Eukaryota</taxon>
        <taxon>Viridiplantae</taxon>
        <taxon>Streptophyta</taxon>
        <taxon>Embryophyta</taxon>
        <taxon>Tracheophyta</taxon>
        <taxon>Spermatophyta</taxon>
        <taxon>Magnoliopsida</taxon>
        <taxon>eudicotyledons</taxon>
        <taxon>Gunneridae</taxon>
        <taxon>Pentapetalae</taxon>
        <taxon>rosids</taxon>
        <taxon>malvids</taxon>
        <taxon>Brassicales</taxon>
        <taxon>Brassicaceae</taxon>
        <taxon>Camelineae</taxon>
        <taxon>Camelina</taxon>
    </lineage>
</organism>
<proteinExistence type="predicted"/>
<dbReference type="InterPro" id="IPR013187">
    <property type="entry name" value="F-box-assoc_dom_typ3"/>
</dbReference>
<dbReference type="Proteomes" id="UP000694864">
    <property type="component" value="Chromosome 12"/>
</dbReference>
<evidence type="ECO:0000259" key="2">
    <source>
        <dbReference type="Pfam" id="PF08268"/>
    </source>
</evidence>